<evidence type="ECO:0000313" key="8">
    <source>
        <dbReference type="RefSeq" id="XP_026685408.1"/>
    </source>
</evidence>
<dbReference type="RefSeq" id="XP_026685408.1">
    <property type="nucleotide sequence ID" value="XM_026829607.1"/>
</dbReference>
<feature type="transmembrane region" description="Helical" evidence="5">
    <location>
        <begin position="26"/>
        <end position="46"/>
    </location>
</feature>
<dbReference type="RefSeq" id="XP_026685407.1">
    <property type="nucleotide sequence ID" value="XM_026829606.1"/>
</dbReference>
<evidence type="ECO:0000256" key="4">
    <source>
        <dbReference type="ARBA" id="ARBA00023136"/>
    </source>
</evidence>
<evidence type="ECO:0000256" key="1">
    <source>
        <dbReference type="ARBA" id="ARBA00004141"/>
    </source>
</evidence>
<dbReference type="KEGG" id="dci:103517561"/>
<dbReference type="AlphaFoldDB" id="A0A3Q0JA68"/>
<dbReference type="GO" id="GO:0016020">
    <property type="term" value="C:membrane"/>
    <property type="evidence" value="ECO:0007669"/>
    <property type="project" value="UniProtKB-SubCell"/>
</dbReference>
<gene>
    <name evidence="7 8" type="primary">LOC103517561</name>
</gene>
<keyword evidence="4 5" id="KW-0472">Membrane</keyword>
<dbReference type="PaxDb" id="121845-A0A3Q0JA68"/>
<feature type="transmembrane region" description="Helical" evidence="5">
    <location>
        <begin position="115"/>
        <end position="134"/>
    </location>
</feature>
<dbReference type="InterPro" id="IPR006214">
    <property type="entry name" value="Bax_inhibitor_1-related"/>
</dbReference>
<dbReference type="Pfam" id="PF01027">
    <property type="entry name" value="Bax1-I"/>
    <property type="match status" value="1"/>
</dbReference>
<evidence type="ECO:0000256" key="5">
    <source>
        <dbReference type="RuleBase" id="RU004379"/>
    </source>
</evidence>
<comment type="similarity">
    <text evidence="5">Belongs to the BI1 family.</text>
</comment>
<protein>
    <submittedName>
        <fullName evidence="7">Protein lifeguard 1-like isoform X1</fullName>
    </submittedName>
    <submittedName>
        <fullName evidence="8">Protein lifeguard 1-like isoform X2</fullName>
    </submittedName>
</protein>
<sequence length="232" mass="26373">MMNYESLMGRSDFKESSVRQAFVRKVYSILMVQLAITTAIISLFLFNPDLKMFVVSNMGFFWFMNLLAFVLLMAMACFQDLRRSYPLNYVFLMLFTIVQGITLGSVTVVFDAEQILYAVAITSLICLAITIFSFQTSVDFTVWGGFLCIATLVMFLFSLVVIFFPSKTLVFLMGCAGAVLFSLYLLYDTQLMMGGQHKYALSPEEYIFAALNLYVDIIQIFLSILQIMSTQE</sequence>
<feature type="transmembrane region" description="Helical" evidence="5">
    <location>
        <begin position="90"/>
        <end position="109"/>
    </location>
</feature>
<feature type="transmembrane region" description="Helical" evidence="5">
    <location>
        <begin position="58"/>
        <end position="78"/>
    </location>
</feature>
<dbReference type="Proteomes" id="UP000079169">
    <property type="component" value="Unplaced"/>
</dbReference>
<keyword evidence="3 5" id="KW-1133">Transmembrane helix</keyword>
<evidence type="ECO:0000313" key="6">
    <source>
        <dbReference type="Proteomes" id="UP000079169"/>
    </source>
</evidence>
<dbReference type="PANTHER" id="PTHR23291">
    <property type="entry name" value="BAX INHIBITOR-RELATED"/>
    <property type="match status" value="1"/>
</dbReference>
<evidence type="ECO:0000313" key="7">
    <source>
        <dbReference type="RefSeq" id="XP_026685407.1"/>
    </source>
</evidence>
<evidence type="ECO:0000256" key="2">
    <source>
        <dbReference type="ARBA" id="ARBA00022692"/>
    </source>
</evidence>
<accession>A0A3Q0JA68</accession>
<comment type="subcellular location">
    <subcellularLocation>
        <location evidence="1">Membrane</location>
        <topology evidence="1">Multi-pass membrane protein</topology>
    </subcellularLocation>
</comment>
<name>A0A3Q0JA68_DIACI</name>
<dbReference type="PANTHER" id="PTHR23291:SF47">
    <property type="entry name" value="TRANSMEMBRANE BAX INHIBITOR MOTIF CONTAINING 7"/>
    <property type="match status" value="1"/>
</dbReference>
<keyword evidence="2 5" id="KW-0812">Transmembrane</keyword>
<dbReference type="GeneID" id="103517561"/>
<feature type="transmembrane region" description="Helical" evidence="5">
    <location>
        <begin position="169"/>
        <end position="187"/>
    </location>
</feature>
<feature type="transmembrane region" description="Helical" evidence="5">
    <location>
        <begin position="141"/>
        <end position="163"/>
    </location>
</feature>
<organism evidence="6 7">
    <name type="scientific">Diaphorina citri</name>
    <name type="common">Asian citrus psyllid</name>
    <dbReference type="NCBI Taxonomy" id="121845"/>
    <lineage>
        <taxon>Eukaryota</taxon>
        <taxon>Metazoa</taxon>
        <taxon>Ecdysozoa</taxon>
        <taxon>Arthropoda</taxon>
        <taxon>Hexapoda</taxon>
        <taxon>Insecta</taxon>
        <taxon>Pterygota</taxon>
        <taxon>Neoptera</taxon>
        <taxon>Paraneoptera</taxon>
        <taxon>Hemiptera</taxon>
        <taxon>Sternorrhyncha</taxon>
        <taxon>Psylloidea</taxon>
        <taxon>Psyllidae</taxon>
        <taxon>Diaphorininae</taxon>
        <taxon>Diaphorina</taxon>
    </lineage>
</organism>
<reference evidence="7 8" key="1">
    <citation type="submission" date="2025-04" db="UniProtKB">
        <authorList>
            <consortium name="RefSeq"/>
        </authorList>
    </citation>
    <scope>IDENTIFICATION</scope>
</reference>
<dbReference type="CDD" id="cd10428">
    <property type="entry name" value="LFG_like"/>
    <property type="match status" value="1"/>
</dbReference>
<proteinExistence type="inferred from homology"/>
<evidence type="ECO:0000256" key="3">
    <source>
        <dbReference type="ARBA" id="ARBA00022989"/>
    </source>
</evidence>
<keyword evidence="6" id="KW-1185">Reference proteome</keyword>
<feature type="transmembrane region" description="Helical" evidence="5">
    <location>
        <begin position="207"/>
        <end position="228"/>
    </location>
</feature>